<gene>
    <name evidence="3" type="ORF">EL26_04715</name>
</gene>
<evidence type="ECO:0000313" key="3">
    <source>
        <dbReference type="EMBL" id="KEO84408.1"/>
    </source>
</evidence>
<name>A0A074LWF2_9BACL</name>
<dbReference type="SMART" id="SM00530">
    <property type="entry name" value="HTH_XRE"/>
    <property type="match status" value="1"/>
</dbReference>
<evidence type="ECO:0000256" key="1">
    <source>
        <dbReference type="ARBA" id="ARBA00023125"/>
    </source>
</evidence>
<accession>A0A074LWF2</accession>
<dbReference type="STRING" id="1157490.EL26_04715"/>
<dbReference type="RefSeq" id="WP_038084986.1">
    <property type="nucleotide sequence ID" value="NZ_JMIR01000004.1"/>
</dbReference>
<sequence>MTLGARLRALRQQAGLSQRELADGLVHKSMISQIESGRTQPSRGLLRQLAVRLGADPDQLLPALLDDHERLARYKRAQTFFSLHHYAEALPLLLDCLPASNPAWTPYDLHLQIAACYQGLNSYEAALTHLEAALTIAISEDRQDEVLALHVEIGETALAGELWSVAMHRLEYVYRELERRGHGLSPPEQEPKLCMAMARAAEGLEQLERAVSFWLEARERAAALSAVSSCRQVEWRRLEAEIAAGLGATYVRLDLFREADEQLAVAQALYEAGRFRLEALHVRMKRGVLLAEQSRSQEALSILEECRARAEREADPALHAEVLCGLAVVLLKAGRLTRACVCAEQAVQVLTGLERTGELVAAYQLLSAIQKQLGDYKGASVSLTRSQELFTQSMGWMKKSLRTFP</sequence>
<dbReference type="GO" id="GO:0005829">
    <property type="term" value="C:cytosol"/>
    <property type="evidence" value="ECO:0007669"/>
    <property type="project" value="TreeGrafter"/>
</dbReference>
<keyword evidence="1" id="KW-0238">DNA-binding</keyword>
<dbReference type="SUPFAM" id="SSF48452">
    <property type="entry name" value="TPR-like"/>
    <property type="match status" value="2"/>
</dbReference>
<proteinExistence type="predicted"/>
<dbReference type="InterPro" id="IPR011990">
    <property type="entry name" value="TPR-like_helical_dom_sf"/>
</dbReference>
<reference evidence="3 4" key="1">
    <citation type="journal article" date="2013" name="Int. J. Syst. Evol. Microbiol.">
        <title>Tumebacillus flagellatus sp. nov., an alpha-amylase/pullulanase-producing bacterium isolated from cassava wastewater.</title>
        <authorList>
            <person name="Wang Q."/>
            <person name="Xie N."/>
            <person name="Qin Y."/>
            <person name="Shen N."/>
            <person name="Zhu J."/>
            <person name="Mi H."/>
            <person name="Huang R."/>
        </authorList>
    </citation>
    <scope>NUCLEOTIDE SEQUENCE [LARGE SCALE GENOMIC DNA]</scope>
    <source>
        <strain evidence="3 4">GST4</strain>
    </source>
</reference>
<dbReference type="SMART" id="SM00028">
    <property type="entry name" value="TPR"/>
    <property type="match status" value="4"/>
</dbReference>
<dbReference type="InterPro" id="IPR001387">
    <property type="entry name" value="Cro/C1-type_HTH"/>
</dbReference>
<dbReference type="GO" id="GO:0003677">
    <property type="term" value="F:DNA binding"/>
    <property type="evidence" value="ECO:0007669"/>
    <property type="project" value="UniProtKB-KW"/>
</dbReference>
<dbReference type="CDD" id="cd00093">
    <property type="entry name" value="HTH_XRE"/>
    <property type="match status" value="1"/>
</dbReference>
<dbReference type="PANTHER" id="PTHR46797:SF1">
    <property type="entry name" value="METHYLPHOSPHONATE SYNTHASE"/>
    <property type="match status" value="1"/>
</dbReference>
<dbReference type="InterPro" id="IPR010982">
    <property type="entry name" value="Lambda_DNA-bd_dom_sf"/>
</dbReference>
<evidence type="ECO:0000259" key="2">
    <source>
        <dbReference type="PROSITE" id="PS50943"/>
    </source>
</evidence>
<dbReference type="Gene3D" id="1.25.40.10">
    <property type="entry name" value="Tetratricopeptide repeat domain"/>
    <property type="match status" value="2"/>
</dbReference>
<evidence type="ECO:0000313" key="4">
    <source>
        <dbReference type="Proteomes" id="UP000027931"/>
    </source>
</evidence>
<dbReference type="OrthoDB" id="2470999at2"/>
<dbReference type="Proteomes" id="UP000027931">
    <property type="component" value="Unassembled WGS sequence"/>
</dbReference>
<feature type="domain" description="HTH cro/C1-type" evidence="2">
    <location>
        <begin position="7"/>
        <end position="60"/>
    </location>
</feature>
<dbReference type="EMBL" id="JMIR01000004">
    <property type="protein sequence ID" value="KEO84408.1"/>
    <property type="molecule type" value="Genomic_DNA"/>
</dbReference>
<dbReference type="PROSITE" id="PS50943">
    <property type="entry name" value="HTH_CROC1"/>
    <property type="match status" value="1"/>
</dbReference>
<dbReference type="eggNOG" id="COG1396">
    <property type="taxonomic scope" value="Bacteria"/>
</dbReference>
<dbReference type="InterPro" id="IPR050807">
    <property type="entry name" value="TransReg_Diox_bact_type"/>
</dbReference>
<comment type="caution">
    <text evidence="3">The sequence shown here is derived from an EMBL/GenBank/DDBJ whole genome shotgun (WGS) entry which is preliminary data.</text>
</comment>
<keyword evidence="4" id="KW-1185">Reference proteome</keyword>
<dbReference type="GO" id="GO:0003700">
    <property type="term" value="F:DNA-binding transcription factor activity"/>
    <property type="evidence" value="ECO:0007669"/>
    <property type="project" value="TreeGrafter"/>
</dbReference>
<dbReference type="Gene3D" id="1.10.260.40">
    <property type="entry name" value="lambda repressor-like DNA-binding domains"/>
    <property type="match status" value="1"/>
</dbReference>
<dbReference type="AlphaFoldDB" id="A0A074LWF2"/>
<dbReference type="Pfam" id="PF13560">
    <property type="entry name" value="HTH_31"/>
    <property type="match status" value="1"/>
</dbReference>
<dbReference type="PANTHER" id="PTHR46797">
    <property type="entry name" value="HTH-TYPE TRANSCRIPTIONAL REGULATOR"/>
    <property type="match status" value="1"/>
</dbReference>
<dbReference type="SUPFAM" id="SSF47413">
    <property type="entry name" value="lambda repressor-like DNA-binding domains"/>
    <property type="match status" value="1"/>
</dbReference>
<protein>
    <recommendedName>
        <fullName evidence="2">HTH cro/C1-type domain-containing protein</fullName>
    </recommendedName>
</protein>
<dbReference type="InterPro" id="IPR019734">
    <property type="entry name" value="TPR_rpt"/>
</dbReference>
<organism evidence="3 4">
    <name type="scientific">Tumebacillus flagellatus</name>
    <dbReference type="NCBI Taxonomy" id="1157490"/>
    <lineage>
        <taxon>Bacteria</taxon>
        <taxon>Bacillati</taxon>
        <taxon>Bacillota</taxon>
        <taxon>Bacilli</taxon>
        <taxon>Bacillales</taxon>
        <taxon>Alicyclobacillaceae</taxon>
        <taxon>Tumebacillus</taxon>
    </lineage>
</organism>